<feature type="transmembrane region" description="Helical" evidence="6">
    <location>
        <begin position="279"/>
        <end position="308"/>
    </location>
</feature>
<comment type="subcellular location">
    <subcellularLocation>
        <location evidence="1">Cell membrane</location>
    </subcellularLocation>
</comment>
<keyword evidence="6" id="KW-0812">Transmembrane</keyword>
<comment type="caution">
    <text evidence="8">The sequence shown here is derived from an EMBL/GenBank/DDBJ whole genome shotgun (WGS) entry which is preliminary data.</text>
</comment>
<reference evidence="8 9" key="1">
    <citation type="submission" date="2017-04" db="EMBL/GenBank/DDBJ databases">
        <title>Draft genome sequence of Zooshikella ganghwensis VG4 isolated from Red Sea sediments.</title>
        <authorList>
            <person name="Rehman Z."/>
            <person name="Alam I."/>
            <person name="Kamau A."/>
            <person name="Bajic V."/>
            <person name="Leiknes T."/>
        </authorList>
    </citation>
    <scope>NUCLEOTIDE SEQUENCE [LARGE SCALE GENOMIC DNA]</scope>
    <source>
        <strain evidence="8 9">VG4</strain>
    </source>
</reference>
<evidence type="ECO:0000259" key="7">
    <source>
        <dbReference type="Pfam" id="PF00535"/>
    </source>
</evidence>
<protein>
    <submittedName>
        <fullName evidence="8">Glycosyltransferase</fullName>
    </submittedName>
</protein>
<dbReference type="PANTHER" id="PTHR43646:SF2">
    <property type="entry name" value="GLYCOSYLTRANSFERASE 2-LIKE DOMAIN-CONTAINING PROTEIN"/>
    <property type="match status" value="1"/>
</dbReference>
<evidence type="ECO:0000256" key="1">
    <source>
        <dbReference type="ARBA" id="ARBA00004236"/>
    </source>
</evidence>
<dbReference type="PANTHER" id="PTHR43646">
    <property type="entry name" value="GLYCOSYLTRANSFERASE"/>
    <property type="match status" value="1"/>
</dbReference>
<keyword evidence="4 8" id="KW-0808">Transferase</keyword>
<proteinExistence type="predicted"/>
<feature type="transmembrane region" description="Helical" evidence="6">
    <location>
        <begin position="239"/>
        <end position="267"/>
    </location>
</feature>
<evidence type="ECO:0000313" key="9">
    <source>
        <dbReference type="Proteomes" id="UP000257039"/>
    </source>
</evidence>
<sequence length="315" mass="36511">MKHRYSIIMPMFNEAEHIQRCLSAMLSAIQNRKECQLTVVDNGSTDNSVQLVQQQGVTVLEKKQLAIGQLRNEGAEDAREEWLVFVDADIEVPVDWFKYVDGVIEEGFAQVFAFVDIAPDSAPWYARAWALRVLTRRGQVTSVDTLPGRNLIVSREAFEQVDGFDSTLITGEDKDLIRRLRAQGASALSIPHPKLLHWGYERSFYSWLRKEYWRQSSHSDLIYKYGWPWRLVRFPLIALLHWLLFIVVLLGSLWHCWLIICLLLLFIPGLLLSLRLPSVYISFVLIMQLTVLYTLRFLVAGVAVVWFWRRPKNSC</sequence>
<organism evidence="8 9">
    <name type="scientific">Zooshikella ganghwensis</name>
    <dbReference type="NCBI Taxonomy" id="202772"/>
    <lineage>
        <taxon>Bacteria</taxon>
        <taxon>Pseudomonadati</taxon>
        <taxon>Pseudomonadota</taxon>
        <taxon>Gammaproteobacteria</taxon>
        <taxon>Oceanospirillales</taxon>
        <taxon>Zooshikellaceae</taxon>
        <taxon>Zooshikella</taxon>
    </lineage>
</organism>
<dbReference type="Proteomes" id="UP000257039">
    <property type="component" value="Unassembled WGS sequence"/>
</dbReference>
<accession>A0A4V1IP42</accession>
<dbReference type="Pfam" id="PF00535">
    <property type="entry name" value="Glycos_transf_2"/>
    <property type="match status" value="1"/>
</dbReference>
<dbReference type="InterPro" id="IPR001173">
    <property type="entry name" value="Glyco_trans_2-like"/>
</dbReference>
<evidence type="ECO:0000256" key="2">
    <source>
        <dbReference type="ARBA" id="ARBA00022475"/>
    </source>
</evidence>
<evidence type="ECO:0000256" key="4">
    <source>
        <dbReference type="ARBA" id="ARBA00022679"/>
    </source>
</evidence>
<dbReference type="SUPFAM" id="SSF53448">
    <property type="entry name" value="Nucleotide-diphospho-sugar transferases"/>
    <property type="match status" value="1"/>
</dbReference>
<evidence type="ECO:0000313" key="8">
    <source>
        <dbReference type="EMBL" id="RDH45921.1"/>
    </source>
</evidence>
<evidence type="ECO:0000256" key="6">
    <source>
        <dbReference type="SAM" id="Phobius"/>
    </source>
</evidence>
<dbReference type="InterPro" id="IPR029044">
    <property type="entry name" value="Nucleotide-diphossugar_trans"/>
</dbReference>
<evidence type="ECO:0000256" key="3">
    <source>
        <dbReference type="ARBA" id="ARBA00022676"/>
    </source>
</evidence>
<name>A0A4V1IP42_9GAMM</name>
<dbReference type="AlphaFoldDB" id="A0A4V1IP42"/>
<feature type="domain" description="Glycosyltransferase 2-like" evidence="7">
    <location>
        <begin position="6"/>
        <end position="158"/>
    </location>
</feature>
<dbReference type="GO" id="GO:0005886">
    <property type="term" value="C:plasma membrane"/>
    <property type="evidence" value="ECO:0007669"/>
    <property type="project" value="UniProtKB-SubCell"/>
</dbReference>
<dbReference type="GO" id="GO:0016757">
    <property type="term" value="F:glycosyltransferase activity"/>
    <property type="evidence" value="ECO:0007669"/>
    <property type="project" value="UniProtKB-KW"/>
</dbReference>
<keyword evidence="5 6" id="KW-0472">Membrane</keyword>
<dbReference type="RefSeq" id="WP_094788799.1">
    <property type="nucleotide sequence ID" value="NZ_NDXW01000001.1"/>
</dbReference>
<dbReference type="Gene3D" id="3.90.550.10">
    <property type="entry name" value="Spore Coat Polysaccharide Biosynthesis Protein SpsA, Chain A"/>
    <property type="match status" value="1"/>
</dbReference>
<gene>
    <name evidence="8" type="ORF">B9G39_22055</name>
</gene>
<keyword evidence="2" id="KW-1003">Cell membrane</keyword>
<keyword evidence="3" id="KW-0328">Glycosyltransferase</keyword>
<dbReference type="EMBL" id="NDXW01000001">
    <property type="protein sequence ID" value="RDH45921.1"/>
    <property type="molecule type" value="Genomic_DNA"/>
</dbReference>
<keyword evidence="9" id="KW-1185">Reference proteome</keyword>
<keyword evidence="6" id="KW-1133">Transmembrane helix</keyword>
<evidence type="ECO:0000256" key="5">
    <source>
        <dbReference type="ARBA" id="ARBA00023136"/>
    </source>
</evidence>